<dbReference type="GO" id="GO:0019441">
    <property type="term" value="P:L-tryptophan catabolic process to kynurenine"/>
    <property type="evidence" value="ECO:0007669"/>
    <property type="project" value="InterPro"/>
</dbReference>
<evidence type="ECO:0000313" key="2">
    <source>
        <dbReference type="Proteomes" id="UP000468650"/>
    </source>
</evidence>
<dbReference type="EMBL" id="WBVO01000012">
    <property type="protein sequence ID" value="KAB2807013.1"/>
    <property type="molecule type" value="Genomic_DNA"/>
</dbReference>
<dbReference type="InterPro" id="IPR007325">
    <property type="entry name" value="KFase/CYL"/>
</dbReference>
<dbReference type="Gene3D" id="3.50.30.50">
    <property type="entry name" value="Putative cyclase"/>
    <property type="match status" value="1"/>
</dbReference>
<dbReference type="InterPro" id="IPR037175">
    <property type="entry name" value="KFase_sf"/>
</dbReference>
<dbReference type="SUPFAM" id="SSF102198">
    <property type="entry name" value="Putative cyclase"/>
    <property type="match status" value="1"/>
</dbReference>
<accession>A0A6N6RFQ0</accession>
<dbReference type="OrthoDB" id="9814192at2"/>
<dbReference type="RefSeq" id="WP_151668203.1">
    <property type="nucleotide sequence ID" value="NZ_WBVO01000012.1"/>
</dbReference>
<evidence type="ECO:0000313" key="1">
    <source>
        <dbReference type="EMBL" id="KAB2807013.1"/>
    </source>
</evidence>
<reference evidence="1 2" key="1">
    <citation type="submission" date="2019-09" db="EMBL/GenBank/DDBJ databases">
        <title>Genomes of family Cryomorphaceae.</title>
        <authorList>
            <person name="Bowman J.P."/>
        </authorList>
    </citation>
    <scope>NUCLEOTIDE SEQUENCE [LARGE SCALE GENOMIC DNA]</scope>
    <source>
        <strain evidence="1 2">LMG 25704</strain>
    </source>
</reference>
<dbReference type="Pfam" id="PF04199">
    <property type="entry name" value="Cyclase"/>
    <property type="match status" value="1"/>
</dbReference>
<keyword evidence="2" id="KW-1185">Reference proteome</keyword>
<name>A0A6N6RFQ0_9FLAO</name>
<protein>
    <submittedName>
        <fullName evidence="1">Cyclase family protein</fullName>
    </submittedName>
</protein>
<dbReference type="GO" id="GO:0004061">
    <property type="term" value="F:arylformamidase activity"/>
    <property type="evidence" value="ECO:0007669"/>
    <property type="project" value="InterPro"/>
</dbReference>
<sequence>MTAQIIKDNVVYDIDFHTFHDLSVPIDTSGPRAWYLDHAEIEAVRDENWVGVVAEGGSVNFRNIAFNPHSHGTHTEGPGHVEPTVHSIDRAVNSYHVLARVITVLPRELENGDHVIYWDMLEEAVVNNRPEAVVLRTSTEDRRHKNWSNTNPPYIDAIAAKELANHGVLHLLIDLPSVDREMDEGKLAAHKAFWNIPDEVRMNATITELIHVPAEVQDDTYLLNLQIGPFENDAAPSRPVLYPLQKR</sequence>
<dbReference type="AlphaFoldDB" id="A0A6N6RFQ0"/>
<organism evidence="1 2">
    <name type="scientific">Phaeocystidibacter luteus</name>
    <dbReference type="NCBI Taxonomy" id="911197"/>
    <lineage>
        <taxon>Bacteria</taxon>
        <taxon>Pseudomonadati</taxon>
        <taxon>Bacteroidota</taxon>
        <taxon>Flavobacteriia</taxon>
        <taxon>Flavobacteriales</taxon>
        <taxon>Phaeocystidibacteraceae</taxon>
        <taxon>Phaeocystidibacter</taxon>
    </lineage>
</organism>
<proteinExistence type="predicted"/>
<comment type="caution">
    <text evidence="1">The sequence shown here is derived from an EMBL/GenBank/DDBJ whole genome shotgun (WGS) entry which is preliminary data.</text>
</comment>
<gene>
    <name evidence="1" type="ORF">F8C67_12515</name>
</gene>
<dbReference type="Proteomes" id="UP000468650">
    <property type="component" value="Unassembled WGS sequence"/>
</dbReference>